<dbReference type="Pfam" id="PF01842">
    <property type="entry name" value="ACT"/>
    <property type="match status" value="1"/>
</dbReference>
<dbReference type="EMBL" id="NHOC01000001">
    <property type="protein sequence ID" value="OUM21812.1"/>
    <property type="molecule type" value="Genomic_DNA"/>
</dbReference>
<feature type="domain" description="ACT" evidence="2">
    <location>
        <begin position="71"/>
        <end position="146"/>
    </location>
</feature>
<dbReference type="NCBIfam" id="NF003361">
    <property type="entry name" value="PRK04435.1"/>
    <property type="match status" value="1"/>
</dbReference>
<name>A0A252F7W4_9FIRM</name>
<dbReference type="HAMAP" id="MF_00707">
    <property type="entry name" value="UPF0735"/>
    <property type="match status" value="1"/>
</dbReference>
<accession>A0A252F7W4</accession>
<sequence length="147" mass="15903">MEQQPKYYIVEASLLPEVFLKVAQANRCLQSGEIRTVGEATQKVGLSRSAYYKYKDGIKPLFEAATQSIITFSLMVSDRAGVLSGILSVFARSGANILTINQSIPVNGQAAVTIAARTGGMDRSVEQLMAEIMSISGVARMEILARE</sequence>
<dbReference type="SUPFAM" id="SSF55021">
    <property type="entry name" value="ACT-like"/>
    <property type="match status" value="1"/>
</dbReference>
<organism evidence="3 4">
    <name type="scientific">Butyricicoccus porcorum</name>
    <dbReference type="NCBI Taxonomy" id="1945634"/>
    <lineage>
        <taxon>Bacteria</taxon>
        <taxon>Bacillati</taxon>
        <taxon>Bacillota</taxon>
        <taxon>Clostridia</taxon>
        <taxon>Eubacteriales</taxon>
        <taxon>Butyricicoccaceae</taxon>
        <taxon>Butyricicoccus</taxon>
    </lineage>
</organism>
<comment type="similarity">
    <text evidence="1">Belongs to the UPF0735 family.</text>
</comment>
<dbReference type="Proteomes" id="UP000194903">
    <property type="component" value="Unassembled WGS sequence"/>
</dbReference>
<dbReference type="InterPro" id="IPR045865">
    <property type="entry name" value="ACT-like_dom_sf"/>
</dbReference>
<evidence type="ECO:0000256" key="1">
    <source>
        <dbReference type="HAMAP-Rule" id="MF_00707"/>
    </source>
</evidence>
<dbReference type="InterPro" id="IPR002912">
    <property type="entry name" value="ACT_dom"/>
</dbReference>
<gene>
    <name evidence="3" type="ORF">CBW42_00885</name>
</gene>
<dbReference type="OrthoDB" id="9788773at2"/>
<dbReference type="RefSeq" id="WP_087016821.1">
    <property type="nucleotide sequence ID" value="NZ_CP178353.1"/>
</dbReference>
<evidence type="ECO:0000259" key="2">
    <source>
        <dbReference type="PROSITE" id="PS51671"/>
    </source>
</evidence>
<protein>
    <recommendedName>
        <fullName evidence="1">UPF0735 ACT domain-containing protein CBW42_00885</fullName>
    </recommendedName>
</protein>
<dbReference type="PIRSF" id="PIRSF025624">
    <property type="entry name" value="ACT_PheB"/>
    <property type="match status" value="1"/>
</dbReference>
<dbReference type="AlphaFoldDB" id="A0A252F7W4"/>
<keyword evidence="4" id="KW-1185">Reference proteome</keyword>
<reference evidence="3 4" key="1">
    <citation type="submission" date="2017-05" db="EMBL/GenBank/DDBJ databases">
        <title>Butyricicoccus porcorum sp. nov. a butyrate-producing bacterium from the swine intestinal tract.</title>
        <authorList>
            <person name="Trachsel J."/>
            <person name="Humphrey S."/>
            <person name="Allen H.K."/>
        </authorList>
    </citation>
    <scope>NUCLEOTIDE SEQUENCE [LARGE SCALE GENOMIC DNA]</scope>
    <source>
        <strain evidence="3">BB10</strain>
    </source>
</reference>
<evidence type="ECO:0000313" key="3">
    <source>
        <dbReference type="EMBL" id="OUM21812.1"/>
    </source>
</evidence>
<dbReference type="InterPro" id="IPR008310">
    <property type="entry name" value="UPF0735_ACT_dom-cont"/>
</dbReference>
<evidence type="ECO:0000313" key="4">
    <source>
        <dbReference type="Proteomes" id="UP000194903"/>
    </source>
</evidence>
<comment type="caution">
    <text evidence="3">The sequence shown here is derived from an EMBL/GenBank/DDBJ whole genome shotgun (WGS) entry which is preliminary data.</text>
</comment>
<dbReference type="Gene3D" id="3.30.70.260">
    <property type="match status" value="1"/>
</dbReference>
<dbReference type="PROSITE" id="PS51671">
    <property type="entry name" value="ACT"/>
    <property type="match status" value="1"/>
</dbReference>
<proteinExistence type="inferred from homology"/>